<dbReference type="InterPro" id="IPR036390">
    <property type="entry name" value="WH_DNA-bd_sf"/>
</dbReference>
<reference evidence="1 2" key="1">
    <citation type="journal article" date="2014" name="PLoS ONE">
        <title>Genome Sequence of Candidatus Nitrososphaera evergladensis from Group I.1b Enriched from Everglades Soil Reveals Novel Genomic Features of the Ammonia-Oxidizing Archaea.</title>
        <authorList>
            <person name="Zhalnina K.V."/>
            <person name="Dias R."/>
            <person name="Leonard M.T."/>
            <person name="Dorr de Quadros P."/>
            <person name="Camargo F.A."/>
            <person name="Drew J.C."/>
            <person name="Farmerie W.G."/>
            <person name="Daroub S.H."/>
            <person name="Triplett E.W."/>
        </authorList>
    </citation>
    <scope>NUCLEOTIDE SEQUENCE [LARGE SCALE GENOMIC DNA]</scope>
    <source>
        <strain evidence="1 2">SR1</strain>
    </source>
</reference>
<organism evidence="1 2">
    <name type="scientific">Candidatus Nitrososphaera evergladensis SR1</name>
    <dbReference type="NCBI Taxonomy" id="1459636"/>
    <lineage>
        <taxon>Archaea</taxon>
        <taxon>Nitrososphaerota</taxon>
        <taxon>Nitrososphaeria</taxon>
        <taxon>Nitrososphaerales</taxon>
        <taxon>Nitrososphaeraceae</taxon>
        <taxon>Nitrososphaera</taxon>
    </lineage>
</organism>
<name>A0A075MPV0_9ARCH</name>
<dbReference type="KEGG" id="nev:NTE_01528"/>
<evidence type="ECO:0000313" key="2">
    <source>
        <dbReference type="Proteomes" id="UP000028194"/>
    </source>
</evidence>
<evidence type="ECO:0000313" key="1">
    <source>
        <dbReference type="EMBL" id="AIF83591.1"/>
    </source>
</evidence>
<dbReference type="Proteomes" id="UP000028194">
    <property type="component" value="Chromosome"/>
</dbReference>
<sequence>MFLDGSALFAYPEPDLSFERFRGSVIIFQKYLAQSNYADSEFSLASITFIVVSFGGNTLTTATSITYFSRVAAVLANENRMGITNLAMAARMNHKRCLSIVLLMERCGYVRLVSDGRKKEVIVTERGLDYFKQFVSLVLPITSIIVTR</sequence>
<protein>
    <submittedName>
        <fullName evidence="1">Uncharacterized protein</fullName>
    </submittedName>
</protein>
<accession>A0A075MPV0</accession>
<dbReference type="EMBL" id="CP007174">
    <property type="protein sequence ID" value="AIF83591.1"/>
    <property type="molecule type" value="Genomic_DNA"/>
</dbReference>
<keyword evidence="2" id="KW-1185">Reference proteome</keyword>
<dbReference type="Gene3D" id="1.10.10.10">
    <property type="entry name" value="Winged helix-like DNA-binding domain superfamily/Winged helix DNA-binding domain"/>
    <property type="match status" value="1"/>
</dbReference>
<dbReference type="STRING" id="1459636.NTE_01528"/>
<proteinExistence type="predicted"/>
<dbReference type="HOGENOM" id="CLU_1754603_0_0_2"/>
<dbReference type="InterPro" id="IPR036388">
    <property type="entry name" value="WH-like_DNA-bd_sf"/>
</dbReference>
<gene>
    <name evidence="1" type="ORF">NTE_01528</name>
</gene>
<dbReference type="AlphaFoldDB" id="A0A075MPV0"/>
<dbReference type="SUPFAM" id="SSF46785">
    <property type="entry name" value="Winged helix' DNA-binding domain"/>
    <property type="match status" value="1"/>
</dbReference>